<reference evidence="2" key="1">
    <citation type="submission" date="2020-01" db="EMBL/GenBank/DDBJ databases">
        <title>Genome sequence of Kobresia littledalei, the first chromosome-level genome in the family Cyperaceae.</title>
        <authorList>
            <person name="Qu G."/>
        </authorList>
    </citation>
    <scope>NUCLEOTIDE SEQUENCE</scope>
    <source>
        <strain evidence="2">C.B.Clarke</strain>
        <tissue evidence="2">Leaf</tissue>
    </source>
</reference>
<evidence type="ECO:0000313" key="2">
    <source>
        <dbReference type="EMBL" id="KAF3334297.1"/>
    </source>
</evidence>
<dbReference type="AlphaFoldDB" id="A0A833RA98"/>
<dbReference type="EMBL" id="SWLB01000009">
    <property type="protein sequence ID" value="KAF3334297.1"/>
    <property type="molecule type" value="Genomic_DNA"/>
</dbReference>
<feature type="compositionally biased region" description="Low complexity" evidence="1">
    <location>
        <begin position="155"/>
        <end position="164"/>
    </location>
</feature>
<name>A0A833RA98_9POAL</name>
<dbReference type="OrthoDB" id="782978at2759"/>
<proteinExistence type="predicted"/>
<keyword evidence="3" id="KW-1185">Reference proteome</keyword>
<feature type="region of interest" description="Disordered" evidence="1">
    <location>
        <begin position="42"/>
        <end position="69"/>
    </location>
</feature>
<organism evidence="2 3">
    <name type="scientific">Carex littledalei</name>
    <dbReference type="NCBI Taxonomy" id="544730"/>
    <lineage>
        <taxon>Eukaryota</taxon>
        <taxon>Viridiplantae</taxon>
        <taxon>Streptophyta</taxon>
        <taxon>Embryophyta</taxon>
        <taxon>Tracheophyta</taxon>
        <taxon>Spermatophyta</taxon>
        <taxon>Magnoliopsida</taxon>
        <taxon>Liliopsida</taxon>
        <taxon>Poales</taxon>
        <taxon>Cyperaceae</taxon>
        <taxon>Cyperoideae</taxon>
        <taxon>Cariceae</taxon>
        <taxon>Carex</taxon>
        <taxon>Carex subgen. Euthyceras</taxon>
    </lineage>
</organism>
<feature type="region of interest" description="Disordered" evidence="1">
    <location>
        <begin position="126"/>
        <end position="167"/>
    </location>
</feature>
<accession>A0A833RA98</accession>
<comment type="caution">
    <text evidence="2">The sequence shown here is derived from an EMBL/GenBank/DDBJ whole genome shotgun (WGS) entry which is preliminary data.</text>
</comment>
<protein>
    <submittedName>
        <fullName evidence="2">Uncharacterized protein</fullName>
    </submittedName>
</protein>
<evidence type="ECO:0000256" key="1">
    <source>
        <dbReference type="SAM" id="MobiDB-lite"/>
    </source>
</evidence>
<evidence type="ECO:0000313" key="3">
    <source>
        <dbReference type="Proteomes" id="UP000623129"/>
    </source>
</evidence>
<sequence length="218" mass="24041">MENNSPSRSFFSNSASDHPLITSGHVITSSNLSIPWIGSIGSARRPSSAVTSPGSAGSPPGDQAEMARRKLKRILHLRSPLSSVENRISHRVVGSTAKVVPPMKVGTKEDDVLVMDAVPIQFSRGMEEQRGSRLMKPHKSEEEKRAQGPRASHITPPATSTSSPWSKEKILKKEEAVPARRDFSWPPTKEEECIITKVLYRVSDRKRLPVFVQICPTL</sequence>
<gene>
    <name evidence="2" type="ORF">FCM35_KLT20901</name>
</gene>
<dbReference type="Proteomes" id="UP000623129">
    <property type="component" value="Unassembled WGS sequence"/>
</dbReference>